<feature type="transmembrane region" description="Helical" evidence="1">
    <location>
        <begin position="324"/>
        <end position="344"/>
    </location>
</feature>
<feature type="transmembrane region" description="Helical" evidence="1">
    <location>
        <begin position="596"/>
        <end position="615"/>
    </location>
</feature>
<dbReference type="PANTHER" id="PTHR42101:SF1">
    <property type="entry name" value="LOW TEMPERATURE REQUIREMENT A"/>
    <property type="match status" value="1"/>
</dbReference>
<name>A0AAJ8KHH4_9TREE</name>
<dbReference type="PANTHER" id="PTHR42101">
    <property type="entry name" value="CHROMOSOME 16, WHOLE GENOME SHOTGUN SEQUENCE"/>
    <property type="match status" value="1"/>
</dbReference>
<feature type="transmembrane region" description="Helical" evidence="1">
    <location>
        <begin position="254"/>
        <end position="272"/>
    </location>
</feature>
<feature type="transmembrane region" description="Helical" evidence="1">
    <location>
        <begin position="546"/>
        <end position="564"/>
    </location>
</feature>
<sequence length="635" mass="71926">MTIEALTSPSNREVWKPYHSLQKFNSQDLLLDRTVSVDEDVLLFDKVTESRDGNTPFLRLPNKDGLWLPREFEAPEWWNLFYDLAVVAVLTIFSTNHELNRPSAIPIFLSFYAVICWVWTSQVHYDIRYQASDGWHRLAKAIQIMTLVFMGAISGDWNPRLIRNDEAYLATKTYMRAADHRNASSSFTTVLVSFVISRAFLACQYAVSAGLGRRVGRKVTPQHLTIVTLLVSSVFTLVAMFLPADSQALTCTKITLFYVAIGIEVASAFLTLPNDPLRSLRSEGMGNRYGASTLIVLGEGFISITRAFNYAISGFSITSMVTYPQVLLAICIMYLLFIFLFSRFQPSSTISADRALLWETIHFPMHFNLLLLLAAMVVGLDVVTGRYLDTIQTISNGTDTDLHEQHFVARYFDQLYLTPEFNAEMAILRNLSSQVTLDQDPVILAYQYFGQIMFQVTNGYGLEVEDSMIDNLAKLYAVDTTWYANETMRLTKQEETFRYLGEIIQEPASTSWSGILWLFPTAGAALVFCGLRSILWNRSQRVAHHIVRGIWVVLGILLACLGFLDIGSDRFNIFADTTQKEFSNSNSMYRLIDTRTPLVIVMLFYLTAYLLDITIMRTVNRPSLPAKSGLVDRLP</sequence>
<gene>
    <name evidence="2" type="ORF">I303_100418</name>
</gene>
<keyword evidence="3" id="KW-1185">Reference proteome</keyword>
<feature type="transmembrane region" description="Helical" evidence="1">
    <location>
        <begin position="103"/>
        <end position="120"/>
    </location>
</feature>
<protein>
    <submittedName>
        <fullName evidence="2">Uncharacterized protein</fullName>
    </submittedName>
</protein>
<accession>A0AAJ8KHH4</accession>
<feature type="transmembrane region" description="Helical" evidence="1">
    <location>
        <begin position="356"/>
        <end position="380"/>
    </location>
</feature>
<proteinExistence type="predicted"/>
<dbReference type="KEGG" id="kdj:28964117"/>
<reference evidence="2" key="2">
    <citation type="submission" date="2024-02" db="EMBL/GenBank/DDBJ databases">
        <title>Comparative genomics of Cryptococcus and Kwoniella reveals pathogenesis evolution and contrasting modes of karyotype evolution via chromosome fusion or intercentromeric recombination.</title>
        <authorList>
            <person name="Coelho M.A."/>
            <person name="David-Palma M."/>
            <person name="Shea T."/>
            <person name="Bowers K."/>
            <person name="McGinley-Smith S."/>
            <person name="Mohammad A.W."/>
            <person name="Gnirke A."/>
            <person name="Yurkov A.M."/>
            <person name="Nowrousian M."/>
            <person name="Sun S."/>
            <person name="Cuomo C.A."/>
            <person name="Heitman J."/>
        </authorList>
    </citation>
    <scope>NUCLEOTIDE SEQUENCE</scope>
    <source>
        <strain evidence="2">CBS 10117</strain>
    </source>
</reference>
<evidence type="ECO:0000256" key="1">
    <source>
        <dbReference type="SAM" id="Phobius"/>
    </source>
</evidence>
<feature type="transmembrane region" description="Helical" evidence="1">
    <location>
        <begin position="515"/>
        <end position="534"/>
    </location>
</feature>
<feature type="transmembrane region" description="Helical" evidence="1">
    <location>
        <begin position="77"/>
        <end position="96"/>
    </location>
</feature>
<dbReference type="EMBL" id="CP144530">
    <property type="protein sequence ID" value="WWC57883.1"/>
    <property type="molecule type" value="Genomic_DNA"/>
</dbReference>
<evidence type="ECO:0000313" key="3">
    <source>
        <dbReference type="Proteomes" id="UP000078595"/>
    </source>
</evidence>
<dbReference type="RefSeq" id="XP_065824181.1">
    <property type="nucleotide sequence ID" value="XM_065968109.1"/>
</dbReference>
<reference evidence="2" key="1">
    <citation type="submission" date="2013-07" db="EMBL/GenBank/DDBJ databases">
        <authorList>
            <consortium name="The Broad Institute Genome Sequencing Platform"/>
            <person name="Cuomo C."/>
            <person name="Litvintseva A."/>
            <person name="Chen Y."/>
            <person name="Heitman J."/>
            <person name="Sun S."/>
            <person name="Springer D."/>
            <person name="Dromer F."/>
            <person name="Young S.K."/>
            <person name="Zeng Q."/>
            <person name="Gargeya S."/>
            <person name="Fitzgerald M."/>
            <person name="Abouelleil A."/>
            <person name="Alvarado L."/>
            <person name="Berlin A.M."/>
            <person name="Chapman S.B."/>
            <person name="Dewar J."/>
            <person name="Goldberg J."/>
            <person name="Griggs A."/>
            <person name="Gujja S."/>
            <person name="Hansen M."/>
            <person name="Howarth C."/>
            <person name="Imamovic A."/>
            <person name="Larimer J."/>
            <person name="McCowan C."/>
            <person name="Murphy C."/>
            <person name="Pearson M."/>
            <person name="Priest M."/>
            <person name="Roberts A."/>
            <person name="Saif S."/>
            <person name="Shea T."/>
            <person name="Sykes S."/>
            <person name="Wortman J."/>
            <person name="Nusbaum C."/>
            <person name="Birren B."/>
        </authorList>
    </citation>
    <scope>NUCLEOTIDE SEQUENCE</scope>
    <source>
        <strain evidence="2">CBS 10117</strain>
    </source>
</reference>
<feature type="transmembrane region" description="Helical" evidence="1">
    <location>
        <begin position="293"/>
        <end position="312"/>
    </location>
</feature>
<dbReference type="Proteomes" id="UP000078595">
    <property type="component" value="Chromosome 1"/>
</dbReference>
<keyword evidence="1" id="KW-0812">Transmembrane</keyword>
<keyword evidence="1" id="KW-0472">Membrane</keyword>
<evidence type="ECO:0000313" key="2">
    <source>
        <dbReference type="EMBL" id="WWC57883.1"/>
    </source>
</evidence>
<dbReference type="InterPro" id="IPR010640">
    <property type="entry name" value="Low_temperature_requirement_A"/>
</dbReference>
<dbReference type="AlphaFoldDB" id="A0AAJ8KHH4"/>
<feature type="transmembrane region" description="Helical" evidence="1">
    <location>
        <begin position="224"/>
        <end position="242"/>
    </location>
</feature>
<dbReference type="GeneID" id="28964117"/>
<keyword evidence="1" id="KW-1133">Transmembrane helix</keyword>
<dbReference type="Pfam" id="PF06772">
    <property type="entry name" value="LtrA"/>
    <property type="match status" value="1"/>
</dbReference>
<organism evidence="2 3">
    <name type="scientific">Kwoniella dejecticola CBS 10117</name>
    <dbReference type="NCBI Taxonomy" id="1296121"/>
    <lineage>
        <taxon>Eukaryota</taxon>
        <taxon>Fungi</taxon>
        <taxon>Dikarya</taxon>
        <taxon>Basidiomycota</taxon>
        <taxon>Agaricomycotina</taxon>
        <taxon>Tremellomycetes</taxon>
        <taxon>Tremellales</taxon>
        <taxon>Cryptococcaceae</taxon>
        <taxon>Kwoniella</taxon>
    </lineage>
</organism>
<feature type="transmembrane region" description="Helical" evidence="1">
    <location>
        <begin position="190"/>
        <end position="212"/>
    </location>
</feature>